<keyword evidence="1" id="KW-0694">RNA-binding</keyword>
<dbReference type="SUPFAM" id="SSF81891">
    <property type="entry name" value="Poly A polymerase C-terminal region-like"/>
    <property type="match status" value="1"/>
</dbReference>
<evidence type="ECO:0000313" key="3">
    <source>
        <dbReference type="Proteomes" id="UP000631114"/>
    </source>
</evidence>
<protein>
    <submittedName>
        <fullName evidence="2">Uncharacterized protein</fullName>
    </submittedName>
</protein>
<proteinExistence type="predicted"/>
<keyword evidence="3" id="KW-1185">Reference proteome</keyword>
<dbReference type="OrthoDB" id="445712at2759"/>
<sequence length="74" mass="8131">MGRGLADLKFGKIVILLPPKYTLLDDPLRVLRAIRFGAKFGFVLDEELKKDAASDEVKAAIVGKVNRERGLCSS</sequence>
<gene>
    <name evidence="2" type="ORF">IFM89_036492</name>
</gene>
<dbReference type="GO" id="GO:0052927">
    <property type="term" value="F:CC tRNA cytidylyltransferase activity"/>
    <property type="evidence" value="ECO:0007669"/>
    <property type="project" value="TreeGrafter"/>
</dbReference>
<dbReference type="Proteomes" id="UP000631114">
    <property type="component" value="Unassembled WGS sequence"/>
</dbReference>
<dbReference type="GO" id="GO:0052929">
    <property type="term" value="F:ATP:3'-cytidine-cytidine-tRNA adenylyltransferase activity"/>
    <property type="evidence" value="ECO:0007669"/>
    <property type="project" value="TreeGrafter"/>
</dbReference>
<name>A0A835I9M2_9MAGN</name>
<evidence type="ECO:0000256" key="1">
    <source>
        <dbReference type="ARBA" id="ARBA00022884"/>
    </source>
</evidence>
<dbReference type="GO" id="GO:0003723">
    <property type="term" value="F:RNA binding"/>
    <property type="evidence" value="ECO:0007669"/>
    <property type="project" value="UniProtKB-KW"/>
</dbReference>
<dbReference type="Gene3D" id="1.10.110.30">
    <property type="match status" value="1"/>
</dbReference>
<dbReference type="AlphaFoldDB" id="A0A835I9M2"/>
<organism evidence="2 3">
    <name type="scientific">Coptis chinensis</name>
    <dbReference type="NCBI Taxonomy" id="261450"/>
    <lineage>
        <taxon>Eukaryota</taxon>
        <taxon>Viridiplantae</taxon>
        <taxon>Streptophyta</taxon>
        <taxon>Embryophyta</taxon>
        <taxon>Tracheophyta</taxon>
        <taxon>Spermatophyta</taxon>
        <taxon>Magnoliopsida</taxon>
        <taxon>Ranunculales</taxon>
        <taxon>Ranunculaceae</taxon>
        <taxon>Coptidoideae</taxon>
        <taxon>Coptis</taxon>
    </lineage>
</organism>
<evidence type="ECO:0000313" key="2">
    <source>
        <dbReference type="EMBL" id="KAF9611848.1"/>
    </source>
</evidence>
<dbReference type="GO" id="GO:0001680">
    <property type="term" value="P:tRNA 3'-terminal CCA addition"/>
    <property type="evidence" value="ECO:0007669"/>
    <property type="project" value="TreeGrafter"/>
</dbReference>
<comment type="caution">
    <text evidence="2">The sequence shown here is derived from an EMBL/GenBank/DDBJ whole genome shotgun (WGS) entry which is preliminary data.</text>
</comment>
<dbReference type="PANTHER" id="PTHR13734:SF5">
    <property type="entry name" value="CCA TRNA NUCLEOTIDYLTRANSFERASE, MITOCHONDRIAL"/>
    <property type="match status" value="1"/>
</dbReference>
<reference evidence="2 3" key="1">
    <citation type="submission" date="2020-10" db="EMBL/GenBank/DDBJ databases">
        <title>The Coptis chinensis genome and diversification of protoberbering-type alkaloids.</title>
        <authorList>
            <person name="Wang B."/>
            <person name="Shu S."/>
            <person name="Song C."/>
            <person name="Liu Y."/>
        </authorList>
    </citation>
    <scope>NUCLEOTIDE SEQUENCE [LARGE SCALE GENOMIC DNA]</scope>
    <source>
        <strain evidence="2">HL-2020</strain>
        <tissue evidence="2">Leaf</tissue>
    </source>
</reference>
<dbReference type="PANTHER" id="PTHR13734">
    <property type="entry name" value="TRNA-NUCLEOTIDYLTRANSFERASE"/>
    <property type="match status" value="1"/>
</dbReference>
<dbReference type="EMBL" id="JADFTS010000004">
    <property type="protein sequence ID" value="KAF9611848.1"/>
    <property type="molecule type" value="Genomic_DNA"/>
</dbReference>
<accession>A0A835I9M2</accession>